<dbReference type="InterPro" id="IPR035965">
    <property type="entry name" value="PAS-like_dom_sf"/>
</dbReference>
<feature type="domain" description="PAC" evidence="10">
    <location>
        <begin position="250"/>
        <end position="302"/>
    </location>
</feature>
<dbReference type="KEGG" id="afi:Acife_1338"/>
<dbReference type="SMART" id="SM00388">
    <property type="entry name" value="HisKA"/>
    <property type="match status" value="1"/>
</dbReference>
<dbReference type="Gene3D" id="1.10.287.130">
    <property type="match status" value="1"/>
</dbReference>
<organism evidence="11 12">
    <name type="scientific">Acidithiobacillus ferrivorans SS3</name>
    <dbReference type="NCBI Taxonomy" id="743299"/>
    <lineage>
        <taxon>Bacteria</taxon>
        <taxon>Pseudomonadati</taxon>
        <taxon>Pseudomonadota</taxon>
        <taxon>Acidithiobacillia</taxon>
        <taxon>Acidithiobacillales</taxon>
        <taxon>Acidithiobacillaceae</taxon>
        <taxon>Acidithiobacillus</taxon>
    </lineage>
</organism>
<accession>G0JQG2</accession>
<dbReference type="Gene3D" id="3.40.50.2300">
    <property type="match status" value="1"/>
</dbReference>
<dbReference type="PROSITE" id="PS50113">
    <property type="entry name" value="PAC"/>
    <property type="match status" value="2"/>
</dbReference>
<dbReference type="PANTHER" id="PTHR43047">
    <property type="entry name" value="TWO-COMPONENT HISTIDINE PROTEIN KINASE"/>
    <property type="match status" value="1"/>
</dbReference>
<evidence type="ECO:0000259" key="8">
    <source>
        <dbReference type="PROSITE" id="PS50110"/>
    </source>
</evidence>
<reference evidence="11 12" key="1">
    <citation type="journal article" date="2011" name="J. Bacteriol.">
        <title>Draft genome of the psychrotolerant acidophile Acidithiobacillus ferrivorans SS3.</title>
        <authorList>
            <person name="Liljeqvist M."/>
            <person name="Valdes J."/>
            <person name="Holmes D.S."/>
            <person name="Dopson M."/>
        </authorList>
    </citation>
    <scope>NUCLEOTIDE SEQUENCE [LARGE SCALE GENOMIC DNA]</scope>
    <source>
        <strain evidence="11 12">SS3</strain>
    </source>
</reference>
<dbReference type="FunFam" id="3.30.565.10:FF:000006">
    <property type="entry name" value="Sensor histidine kinase WalK"/>
    <property type="match status" value="1"/>
</dbReference>
<dbReference type="GO" id="GO:0000155">
    <property type="term" value="F:phosphorelay sensor kinase activity"/>
    <property type="evidence" value="ECO:0007669"/>
    <property type="project" value="InterPro"/>
</dbReference>
<feature type="domain" description="PAC" evidence="10">
    <location>
        <begin position="122"/>
        <end position="174"/>
    </location>
</feature>
<dbReference type="GO" id="GO:0009927">
    <property type="term" value="F:histidine phosphotransfer kinase activity"/>
    <property type="evidence" value="ECO:0007669"/>
    <property type="project" value="TreeGrafter"/>
</dbReference>
<dbReference type="SMART" id="SM00086">
    <property type="entry name" value="PAC"/>
    <property type="match status" value="2"/>
</dbReference>
<name>G0JQG2_9PROT</name>
<evidence type="ECO:0000259" key="7">
    <source>
        <dbReference type="PROSITE" id="PS50109"/>
    </source>
</evidence>
<dbReference type="AlphaFoldDB" id="G0JQG2"/>
<dbReference type="InterPro" id="IPR011006">
    <property type="entry name" value="CheY-like_superfamily"/>
</dbReference>
<dbReference type="PROSITE" id="PS50112">
    <property type="entry name" value="PAS"/>
    <property type="match status" value="2"/>
</dbReference>
<evidence type="ECO:0000259" key="9">
    <source>
        <dbReference type="PROSITE" id="PS50112"/>
    </source>
</evidence>
<dbReference type="Proteomes" id="UP000009220">
    <property type="component" value="Chromosome"/>
</dbReference>
<dbReference type="EC" id="2.7.13.3" evidence="2"/>
<dbReference type="PROSITE" id="PS50110">
    <property type="entry name" value="RESPONSE_REGULATORY"/>
    <property type="match status" value="1"/>
</dbReference>
<dbReference type="Pfam" id="PF00072">
    <property type="entry name" value="Response_reg"/>
    <property type="match status" value="1"/>
</dbReference>
<dbReference type="PROSITE" id="PS50109">
    <property type="entry name" value="HIS_KIN"/>
    <property type="match status" value="1"/>
</dbReference>
<dbReference type="HOGENOM" id="CLU_000445_114_15_6"/>
<dbReference type="InterPro" id="IPR036097">
    <property type="entry name" value="HisK_dim/P_sf"/>
</dbReference>
<dbReference type="CDD" id="cd00082">
    <property type="entry name" value="HisKA"/>
    <property type="match status" value="1"/>
</dbReference>
<evidence type="ECO:0000256" key="3">
    <source>
        <dbReference type="ARBA" id="ARBA00022553"/>
    </source>
</evidence>
<sequence length="698" mass="76794">MAKKVLAVQNSDGRVATTEGITELQHQESLIKTEALQNAIFNSANFSSIATDENGVVQLFNVGAERMLGYLAVEVVNKITPADISDPQELIARSIALGLEFATAIAPGFEALVFKASRGIEDIYELTYIRKDNSRFPAMVSVTALRNDQEGVIGYLLIGTDNTARKQVEDKLRWAEESFRLMVESVTDYAIVMLDPEGCVVSWNSGAERIQGYRAEDIVGQHFSRFYLEVDVVNGKAQSDMEKVRANGRFEDEGWRVRKDGSSFWANVIYTAIRDQFGNLRGFAKLTRDQTENRQVESALIDAKSAAEKANRAKSDFLSSMSHELRSPLNAILGFAQLMESDSPSPTPSQAANIKQILQGGWYLLELIDEILDLAVIESGILALSLESVSISEVMIECQAMIEPQAQKRGIRMTFPPRALDNFVKVDRTRFKQVLINLLSNAIKYNRTDGTVVVACATIAPERIRISVTDTGVGLSPEKLAQLFQSFNRLGQEAGAEEGTGIGLVTTKRLVELMGGEIGVESTIGVGSVFWIELTAAASPQSVAGITESTPVLQVQVHNDAPLRTLLYVEDNQANLKLIEQLIARRPDMRLLSAADGHLGVEIARAFLPEVILMDINLPGISGIEAMQILRKDPLTAHIPVVALSANAIPHDIAKGLEAGFFRYLTKPIKVNEFLHTLDEALEFAKHRDQSVQIQKHE</sequence>
<dbReference type="EMBL" id="CP002985">
    <property type="protein sequence ID" value="AEM47493.1"/>
    <property type="molecule type" value="Genomic_DNA"/>
</dbReference>
<evidence type="ECO:0000313" key="12">
    <source>
        <dbReference type="Proteomes" id="UP000009220"/>
    </source>
</evidence>
<dbReference type="Gene3D" id="3.30.450.20">
    <property type="entry name" value="PAS domain"/>
    <property type="match status" value="2"/>
</dbReference>
<feature type="modified residue" description="4-aspartylphosphate" evidence="6">
    <location>
        <position position="615"/>
    </location>
</feature>
<dbReference type="SUPFAM" id="SSF47384">
    <property type="entry name" value="Homodimeric domain of signal transducing histidine kinase"/>
    <property type="match status" value="1"/>
</dbReference>
<dbReference type="InterPro" id="IPR004358">
    <property type="entry name" value="Sig_transdc_His_kin-like_C"/>
</dbReference>
<evidence type="ECO:0000256" key="6">
    <source>
        <dbReference type="PROSITE-ProRule" id="PRU00169"/>
    </source>
</evidence>
<evidence type="ECO:0000256" key="2">
    <source>
        <dbReference type="ARBA" id="ARBA00012438"/>
    </source>
</evidence>
<gene>
    <name evidence="11" type="ORF">Acife_1338</name>
</gene>
<dbReference type="eggNOG" id="COG0784">
    <property type="taxonomic scope" value="Bacteria"/>
</dbReference>
<dbReference type="STRING" id="743299.Acife_1338"/>
<keyword evidence="4" id="KW-0808">Transferase</keyword>
<dbReference type="Gene3D" id="3.30.565.10">
    <property type="entry name" value="Histidine kinase-like ATPase, C-terminal domain"/>
    <property type="match status" value="1"/>
</dbReference>
<dbReference type="InterPro" id="IPR000700">
    <property type="entry name" value="PAS-assoc_C"/>
</dbReference>
<dbReference type="SUPFAM" id="SSF52172">
    <property type="entry name" value="CheY-like"/>
    <property type="match status" value="1"/>
</dbReference>
<feature type="domain" description="PAS" evidence="9">
    <location>
        <begin position="175"/>
        <end position="221"/>
    </location>
</feature>
<protein>
    <recommendedName>
        <fullName evidence="2">histidine kinase</fullName>
        <ecNumber evidence="2">2.7.13.3</ecNumber>
    </recommendedName>
</protein>
<dbReference type="Pfam" id="PF00512">
    <property type="entry name" value="HisKA"/>
    <property type="match status" value="1"/>
</dbReference>
<dbReference type="SUPFAM" id="SSF55874">
    <property type="entry name" value="ATPase domain of HSP90 chaperone/DNA topoisomerase II/histidine kinase"/>
    <property type="match status" value="1"/>
</dbReference>
<dbReference type="InterPro" id="IPR005467">
    <property type="entry name" value="His_kinase_dom"/>
</dbReference>
<feature type="domain" description="Response regulatory" evidence="8">
    <location>
        <begin position="565"/>
        <end position="682"/>
    </location>
</feature>
<dbReference type="GO" id="GO:0005886">
    <property type="term" value="C:plasma membrane"/>
    <property type="evidence" value="ECO:0007669"/>
    <property type="project" value="TreeGrafter"/>
</dbReference>
<dbReference type="SMART" id="SM00091">
    <property type="entry name" value="PAS"/>
    <property type="match status" value="2"/>
</dbReference>
<dbReference type="CDD" id="cd16922">
    <property type="entry name" value="HATPase_EvgS-ArcB-TorS-like"/>
    <property type="match status" value="1"/>
</dbReference>
<dbReference type="PANTHER" id="PTHR43047:SF63">
    <property type="entry name" value="HISTIDINE KINASE"/>
    <property type="match status" value="1"/>
</dbReference>
<dbReference type="Pfam" id="PF13426">
    <property type="entry name" value="PAS_9"/>
    <property type="match status" value="2"/>
</dbReference>
<evidence type="ECO:0000256" key="5">
    <source>
        <dbReference type="ARBA" id="ARBA00022777"/>
    </source>
</evidence>
<keyword evidence="3 6" id="KW-0597">Phosphoprotein</keyword>
<dbReference type="NCBIfam" id="TIGR00229">
    <property type="entry name" value="sensory_box"/>
    <property type="match status" value="1"/>
</dbReference>
<evidence type="ECO:0000256" key="4">
    <source>
        <dbReference type="ARBA" id="ARBA00022679"/>
    </source>
</evidence>
<dbReference type="InterPro" id="IPR003661">
    <property type="entry name" value="HisK_dim/P_dom"/>
</dbReference>
<dbReference type="InterPro" id="IPR001789">
    <property type="entry name" value="Sig_transdc_resp-reg_receiver"/>
</dbReference>
<dbReference type="CDD" id="cd00130">
    <property type="entry name" value="PAS"/>
    <property type="match status" value="2"/>
</dbReference>
<dbReference type="InterPro" id="IPR003594">
    <property type="entry name" value="HATPase_dom"/>
</dbReference>
<evidence type="ECO:0000313" key="11">
    <source>
        <dbReference type="EMBL" id="AEM47493.1"/>
    </source>
</evidence>
<dbReference type="PRINTS" id="PR00344">
    <property type="entry name" value="BCTRLSENSOR"/>
</dbReference>
<evidence type="ECO:0000259" key="10">
    <source>
        <dbReference type="PROSITE" id="PS50113"/>
    </source>
</evidence>
<dbReference type="RefSeq" id="WP_014028750.1">
    <property type="nucleotide sequence ID" value="NC_015942.1"/>
</dbReference>
<feature type="domain" description="PAS" evidence="9">
    <location>
        <begin position="33"/>
        <end position="89"/>
    </location>
</feature>
<dbReference type="SMART" id="SM00448">
    <property type="entry name" value="REC"/>
    <property type="match status" value="1"/>
</dbReference>
<comment type="catalytic activity">
    <reaction evidence="1">
        <text>ATP + protein L-histidine = ADP + protein N-phospho-L-histidine.</text>
        <dbReference type="EC" id="2.7.13.3"/>
    </reaction>
</comment>
<proteinExistence type="predicted"/>
<dbReference type="InterPro" id="IPR000014">
    <property type="entry name" value="PAS"/>
</dbReference>
<dbReference type="SMART" id="SM00387">
    <property type="entry name" value="HATPase_c"/>
    <property type="match status" value="1"/>
</dbReference>
<dbReference type="SUPFAM" id="SSF55785">
    <property type="entry name" value="PYP-like sensor domain (PAS domain)"/>
    <property type="match status" value="2"/>
</dbReference>
<dbReference type="eggNOG" id="COG2205">
    <property type="taxonomic scope" value="Bacteria"/>
</dbReference>
<dbReference type="Pfam" id="PF02518">
    <property type="entry name" value="HATPase_c"/>
    <property type="match status" value="1"/>
</dbReference>
<dbReference type="InterPro" id="IPR036890">
    <property type="entry name" value="HATPase_C_sf"/>
</dbReference>
<evidence type="ECO:0000256" key="1">
    <source>
        <dbReference type="ARBA" id="ARBA00000085"/>
    </source>
</evidence>
<feature type="domain" description="Histidine kinase" evidence="7">
    <location>
        <begin position="320"/>
        <end position="538"/>
    </location>
</feature>
<dbReference type="InterPro" id="IPR001610">
    <property type="entry name" value="PAC"/>
</dbReference>
<keyword evidence="5 11" id="KW-0418">Kinase</keyword>